<dbReference type="GO" id="GO:0048468">
    <property type="term" value="P:cell development"/>
    <property type="evidence" value="ECO:0007669"/>
    <property type="project" value="TreeGrafter"/>
</dbReference>
<dbReference type="AlphaFoldDB" id="A0AAN7PAX2"/>
<dbReference type="InterPro" id="IPR008422">
    <property type="entry name" value="KN_HD"/>
</dbReference>
<dbReference type="InterPro" id="IPR009057">
    <property type="entry name" value="Homeodomain-like_sf"/>
</dbReference>
<keyword evidence="5 6" id="KW-0539">Nucleus</keyword>
<evidence type="ECO:0000313" key="9">
    <source>
        <dbReference type="EMBL" id="KAK4880433.1"/>
    </source>
</evidence>
<dbReference type="GO" id="GO:0048646">
    <property type="term" value="P:anatomical structure formation involved in morphogenesis"/>
    <property type="evidence" value="ECO:0007669"/>
    <property type="project" value="UniProtKB-ARBA"/>
</dbReference>
<comment type="caution">
    <text evidence="9">The sequence shown here is derived from an EMBL/GenBank/DDBJ whole genome shotgun (WGS) entry which is preliminary data.</text>
</comment>
<evidence type="ECO:0000256" key="1">
    <source>
        <dbReference type="ARBA" id="ARBA00004123"/>
    </source>
</evidence>
<evidence type="ECO:0000313" key="10">
    <source>
        <dbReference type="Proteomes" id="UP001353858"/>
    </source>
</evidence>
<dbReference type="Pfam" id="PF05920">
    <property type="entry name" value="Homeobox_KN"/>
    <property type="match status" value="1"/>
</dbReference>
<evidence type="ECO:0000256" key="7">
    <source>
        <dbReference type="SAM" id="MobiDB-lite"/>
    </source>
</evidence>
<evidence type="ECO:0000256" key="6">
    <source>
        <dbReference type="PROSITE-ProRule" id="PRU00108"/>
    </source>
</evidence>
<dbReference type="GO" id="GO:0009887">
    <property type="term" value="P:animal organ morphogenesis"/>
    <property type="evidence" value="ECO:0007669"/>
    <property type="project" value="UniProtKB-ARBA"/>
</dbReference>
<dbReference type="GO" id="GO:0005634">
    <property type="term" value="C:nucleus"/>
    <property type="evidence" value="ECO:0007669"/>
    <property type="project" value="UniProtKB-SubCell"/>
</dbReference>
<dbReference type="PROSITE" id="PS50071">
    <property type="entry name" value="HOMEOBOX_2"/>
    <property type="match status" value="1"/>
</dbReference>
<comment type="subcellular location">
    <subcellularLocation>
        <location evidence="1 6">Nucleus</location>
    </subcellularLocation>
</comment>
<keyword evidence="3 6" id="KW-0238">DNA-binding</keyword>
<dbReference type="Gene3D" id="1.10.10.60">
    <property type="entry name" value="Homeodomain-like"/>
    <property type="match status" value="1"/>
</dbReference>
<evidence type="ECO:0000256" key="4">
    <source>
        <dbReference type="ARBA" id="ARBA00023155"/>
    </source>
</evidence>
<evidence type="ECO:0000256" key="2">
    <source>
        <dbReference type="ARBA" id="ARBA00008446"/>
    </source>
</evidence>
<evidence type="ECO:0000259" key="8">
    <source>
        <dbReference type="PROSITE" id="PS50071"/>
    </source>
</evidence>
<protein>
    <recommendedName>
        <fullName evidence="8">Homeobox domain-containing protein</fullName>
    </recommendedName>
</protein>
<dbReference type="Proteomes" id="UP001353858">
    <property type="component" value="Unassembled WGS sequence"/>
</dbReference>
<dbReference type="EMBL" id="JARPUR010000003">
    <property type="protein sequence ID" value="KAK4880433.1"/>
    <property type="molecule type" value="Genomic_DNA"/>
</dbReference>
<dbReference type="SMART" id="SM00389">
    <property type="entry name" value="HOX"/>
    <property type="match status" value="1"/>
</dbReference>
<feature type="region of interest" description="Disordered" evidence="7">
    <location>
        <begin position="35"/>
        <end position="56"/>
    </location>
</feature>
<evidence type="ECO:0000256" key="5">
    <source>
        <dbReference type="ARBA" id="ARBA00023242"/>
    </source>
</evidence>
<accession>A0AAN7PAX2</accession>
<dbReference type="GO" id="GO:0007517">
    <property type="term" value="P:muscle organ development"/>
    <property type="evidence" value="ECO:0007669"/>
    <property type="project" value="TreeGrafter"/>
</dbReference>
<evidence type="ECO:0000256" key="3">
    <source>
        <dbReference type="ARBA" id="ARBA00023125"/>
    </source>
</evidence>
<name>A0AAN7PAX2_9COLE</name>
<feature type="domain" description="Homeobox" evidence="8">
    <location>
        <begin position="91"/>
        <end position="154"/>
    </location>
</feature>
<dbReference type="CDD" id="cd00086">
    <property type="entry name" value="homeodomain"/>
    <property type="match status" value="1"/>
</dbReference>
<reference evidence="10" key="1">
    <citation type="submission" date="2023-01" db="EMBL/GenBank/DDBJ databases">
        <title>Key to firefly adult light organ development and bioluminescence: homeobox transcription factors regulate luciferase expression and transportation to peroxisome.</title>
        <authorList>
            <person name="Fu X."/>
        </authorList>
    </citation>
    <scope>NUCLEOTIDE SEQUENCE [LARGE SCALE GENOMIC DNA]</scope>
</reference>
<gene>
    <name evidence="9" type="ORF">RN001_008579</name>
</gene>
<comment type="similarity">
    <text evidence="2">Belongs to the TALE/IRO homeobox family.</text>
</comment>
<organism evidence="9 10">
    <name type="scientific">Aquatica leii</name>
    <dbReference type="NCBI Taxonomy" id="1421715"/>
    <lineage>
        <taxon>Eukaryota</taxon>
        <taxon>Metazoa</taxon>
        <taxon>Ecdysozoa</taxon>
        <taxon>Arthropoda</taxon>
        <taxon>Hexapoda</taxon>
        <taxon>Insecta</taxon>
        <taxon>Pterygota</taxon>
        <taxon>Neoptera</taxon>
        <taxon>Endopterygota</taxon>
        <taxon>Coleoptera</taxon>
        <taxon>Polyphaga</taxon>
        <taxon>Elateriformia</taxon>
        <taxon>Elateroidea</taxon>
        <taxon>Lampyridae</taxon>
        <taxon>Luciolinae</taxon>
        <taxon>Aquatica</taxon>
    </lineage>
</organism>
<dbReference type="SUPFAM" id="SSF46689">
    <property type="entry name" value="Homeodomain-like"/>
    <property type="match status" value="1"/>
</dbReference>
<keyword evidence="10" id="KW-1185">Reference proteome</keyword>
<dbReference type="GO" id="GO:0000978">
    <property type="term" value="F:RNA polymerase II cis-regulatory region sequence-specific DNA binding"/>
    <property type="evidence" value="ECO:0007669"/>
    <property type="project" value="TreeGrafter"/>
</dbReference>
<dbReference type="PANTHER" id="PTHR11211:SF3">
    <property type="entry name" value="HOMEOBOX PROTEIN MOHAWK"/>
    <property type="match status" value="1"/>
</dbReference>
<dbReference type="PANTHER" id="PTHR11211">
    <property type="entry name" value="IROQUOIS-CLASS HOMEODOMAIN PROTEIN IRX"/>
    <property type="match status" value="1"/>
</dbReference>
<sequence length="357" mass="42035">MGGVDRKDLYTTEKLNELVKNKNFCYADVFITPPDDKLEPEENTDDDKASTSNINHLSRRLKMDQRITDTMRERSRRSIRNKRYNRRTYSEDKRPPKRLFTPEIKKFLKDWLVRRRDNPYPNRDEKKTLAIQTGLTYIQVCNWFANWRRKLKNSGAEPQKRSWGYLIKTYNSQVQGNVEHFSICSEDSIWEEPELNGLCDIQTNTKKYDVSTLVTEINAVKFAAFCDKQNNGFLDDIKSQNNNCLSQCVEKNEDVNPFSQHTNKYKNHIIEKYLRDCQKPENFAKANEFDDKPSMISKWLESAENFKPSENNYLNWTLMNYQRRKCKKSVKTEENAQHGKEELDAAEALTCLATSKA</sequence>
<keyword evidence="4 6" id="KW-0371">Homeobox</keyword>
<proteinExistence type="inferred from homology"/>
<dbReference type="GO" id="GO:0001654">
    <property type="term" value="P:eye development"/>
    <property type="evidence" value="ECO:0007669"/>
    <property type="project" value="UniProtKB-ARBA"/>
</dbReference>
<feature type="DNA-binding region" description="Homeobox" evidence="6">
    <location>
        <begin position="93"/>
        <end position="155"/>
    </location>
</feature>
<dbReference type="InterPro" id="IPR001356">
    <property type="entry name" value="HD"/>
</dbReference>
<dbReference type="GO" id="GO:0000981">
    <property type="term" value="F:DNA-binding transcription factor activity, RNA polymerase II-specific"/>
    <property type="evidence" value="ECO:0007669"/>
    <property type="project" value="TreeGrafter"/>
</dbReference>